<keyword evidence="3" id="KW-1185">Reference proteome</keyword>
<dbReference type="KEGG" id="sted:SPTER_17720"/>
<evidence type="ECO:0000313" key="2">
    <source>
        <dbReference type="EMBL" id="QDR80445.1"/>
    </source>
</evidence>
<evidence type="ECO:0000313" key="3">
    <source>
        <dbReference type="Proteomes" id="UP000320776"/>
    </source>
</evidence>
<reference evidence="2 3" key="1">
    <citation type="submission" date="2019-02" db="EMBL/GenBank/DDBJ databases">
        <title>Closed genome of Sporomusa termitida DSM 4440.</title>
        <authorList>
            <person name="Poehlein A."/>
            <person name="Daniel R."/>
        </authorList>
    </citation>
    <scope>NUCLEOTIDE SEQUENCE [LARGE SCALE GENOMIC DNA]</scope>
    <source>
        <strain evidence="2 3">DSM 4440</strain>
    </source>
</reference>
<organism evidence="2 3">
    <name type="scientific">Sporomusa termitida</name>
    <dbReference type="NCBI Taxonomy" id="2377"/>
    <lineage>
        <taxon>Bacteria</taxon>
        <taxon>Bacillati</taxon>
        <taxon>Bacillota</taxon>
        <taxon>Negativicutes</taxon>
        <taxon>Selenomonadales</taxon>
        <taxon>Sporomusaceae</taxon>
        <taxon>Sporomusa</taxon>
    </lineage>
</organism>
<dbReference type="OrthoDB" id="1680329at2"/>
<accession>A0A517DSW4</accession>
<feature type="signal peptide" evidence="1">
    <location>
        <begin position="1"/>
        <end position="22"/>
    </location>
</feature>
<feature type="chain" id="PRO_5021940497" description="Lipoprotein" evidence="1">
    <location>
        <begin position="23"/>
        <end position="157"/>
    </location>
</feature>
<dbReference type="AlphaFoldDB" id="A0A517DSW4"/>
<evidence type="ECO:0008006" key="4">
    <source>
        <dbReference type="Google" id="ProtNLM"/>
    </source>
</evidence>
<protein>
    <recommendedName>
        <fullName evidence="4">Lipoprotein</fullName>
    </recommendedName>
</protein>
<dbReference type="Proteomes" id="UP000320776">
    <property type="component" value="Chromosome"/>
</dbReference>
<sequence length="157" mass="18364">MKKLILCVITCLMVTLSGTAFAWSDRSEGRPEQTLGQLMNTASLSIWHDRNDVFHVKSTNLRGRHVFTGVIQTDGRFYNIQEKELENGDFVKVDRDHNTIRFRFTGRGLDEINFNIRKGKTVKFDLYRDDREMPGKDIFIGKKGWHPRDNNFRLKNN</sequence>
<evidence type="ECO:0000256" key="1">
    <source>
        <dbReference type="SAM" id="SignalP"/>
    </source>
</evidence>
<keyword evidence="1" id="KW-0732">Signal</keyword>
<name>A0A517DSW4_9FIRM</name>
<dbReference type="RefSeq" id="WP_144350056.1">
    <property type="nucleotide sequence ID" value="NZ_CP036259.1"/>
</dbReference>
<proteinExistence type="predicted"/>
<gene>
    <name evidence="2" type="ORF">SPTER_17720</name>
</gene>
<dbReference type="EMBL" id="CP036259">
    <property type="protein sequence ID" value="QDR80445.1"/>
    <property type="molecule type" value="Genomic_DNA"/>
</dbReference>